<keyword evidence="7 9" id="KW-0675">Receptor</keyword>
<proteinExistence type="inferred from homology"/>
<evidence type="ECO:0000256" key="3">
    <source>
        <dbReference type="ARBA" id="ARBA00022692"/>
    </source>
</evidence>
<dbReference type="CTD" id="100127028"/>
<reference evidence="11" key="1">
    <citation type="submission" date="2025-08" db="UniProtKB">
        <authorList>
            <consortium name="RefSeq"/>
        </authorList>
    </citation>
    <scope>IDENTIFICATION</scope>
    <source>
        <tissue evidence="11">Whole larval tissue</tissue>
    </source>
</reference>
<feature type="transmembrane region" description="Helical" evidence="9">
    <location>
        <begin position="300"/>
        <end position="323"/>
    </location>
</feature>
<dbReference type="OrthoDB" id="8185860at2759"/>
<comment type="subcellular location">
    <subcellularLocation>
        <location evidence="9">Cell membrane</location>
        <topology evidence="9">Multi-pass membrane protein</topology>
    </subcellularLocation>
    <subcellularLocation>
        <location evidence="1">Membrane</location>
        <topology evidence="1">Multi-pass membrane protein</topology>
    </subcellularLocation>
</comment>
<evidence type="ECO:0000256" key="9">
    <source>
        <dbReference type="RuleBase" id="RU351113"/>
    </source>
</evidence>
<dbReference type="RefSeq" id="XP_035431843.2">
    <property type="nucleotide sequence ID" value="XM_035575950.2"/>
</dbReference>
<comment type="caution">
    <text evidence="9">Lacks conserved residue(s) required for the propagation of feature annotation.</text>
</comment>
<evidence type="ECO:0000313" key="11">
    <source>
        <dbReference type="RefSeq" id="XP_035431843.2"/>
    </source>
</evidence>
<dbReference type="InterPro" id="IPR004117">
    <property type="entry name" value="7tm6_olfct_rcpt"/>
</dbReference>
<keyword evidence="2 9" id="KW-0716">Sensory transduction</keyword>
<dbReference type="AlphaFoldDB" id="A0A9R0CWP3"/>
<accession>A0A9R0CWP3</accession>
<gene>
    <name evidence="11" type="primary">LOC118263780</name>
</gene>
<keyword evidence="5 9" id="KW-1133">Transmembrane helix</keyword>
<dbReference type="GO" id="GO:0004984">
    <property type="term" value="F:olfactory receptor activity"/>
    <property type="evidence" value="ECO:0007669"/>
    <property type="project" value="InterPro"/>
</dbReference>
<keyword evidence="3 9" id="KW-0812">Transmembrane</keyword>
<evidence type="ECO:0000256" key="4">
    <source>
        <dbReference type="ARBA" id="ARBA00022725"/>
    </source>
</evidence>
<evidence type="ECO:0000256" key="6">
    <source>
        <dbReference type="ARBA" id="ARBA00023136"/>
    </source>
</evidence>
<dbReference type="GO" id="GO:0007165">
    <property type="term" value="P:signal transduction"/>
    <property type="evidence" value="ECO:0007669"/>
    <property type="project" value="UniProtKB-KW"/>
</dbReference>
<protein>
    <recommendedName>
        <fullName evidence="9">Odorant receptor</fullName>
    </recommendedName>
</protein>
<dbReference type="SMR" id="A0A9R0CWP3"/>
<dbReference type="Pfam" id="PF02949">
    <property type="entry name" value="7tm_6"/>
    <property type="match status" value="1"/>
</dbReference>
<dbReference type="GeneID" id="118263780"/>
<feature type="transmembrane region" description="Helical" evidence="9">
    <location>
        <begin position="75"/>
        <end position="97"/>
    </location>
</feature>
<dbReference type="GO" id="GO:0005549">
    <property type="term" value="F:odorant binding"/>
    <property type="evidence" value="ECO:0007669"/>
    <property type="project" value="InterPro"/>
</dbReference>
<dbReference type="GO" id="GO:0005886">
    <property type="term" value="C:plasma membrane"/>
    <property type="evidence" value="ECO:0007669"/>
    <property type="project" value="UniProtKB-SubCell"/>
</dbReference>
<evidence type="ECO:0000256" key="1">
    <source>
        <dbReference type="ARBA" id="ARBA00004141"/>
    </source>
</evidence>
<dbReference type="PANTHER" id="PTHR21137">
    <property type="entry name" value="ODORANT RECEPTOR"/>
    <property type="match status" value="1"/>
</dbReference>
<keyword evidence="10" id="KW-1185">Reference proteome</keyword>
<evidence type="ECO:0000256" key="8">
    <source>
        <dbReference type="ARBA" id="ARBA00023224"/>
    </source>
</evidence>
<feature type="transmembrane region" description="Helical" evidence="9">
    <location>
        <begin position="276"/>
        <end position="294"/>
    </location>
</feature>
<organism evidence="10 11">
    <name type="scientific">Spodoptera frugiperda</name>
    <name type="common">Fall armyworm</name>
    <dbReference type="NCBI Taxonomy" id="7108"/>
    <lineage>
        <taxon>Eukaryota</taxon>
        <taxon>Metazoa</taxon>
        <taxon>Ecdysozoa</taxon>
        <taxon>Arthropoda</taxon>
        <taxon>Hexapoda</taxon>
        <taxon>Insecta</taxon>
        <taxon>Pterygota</taxon>
        <taxon>Neoptera</taxon>
        <taxon>Endopterygota</taxon>
        <taxon>Lepidoptera</taxon>
        <taxon>Glossata</taxon>
        <taxon>Ditrysia</taxon>
        <taxon>Noctuoidea</taxon>
        <taxon>Noctuidae</taxon>
        <taxon>Amphipyrinae</taxon>
        <taxon>Spodoptera</taxon>
    </lineage>
</organism>
<name>A0A9R0CWP3_SPOFR</name>
<sequence length="401" mass="46568">MIEQFEQCLNRVNFFWKLIGMSIDYRGDSKTVIGFIRSHKLYTAQFFSLNCENVAQILWVFEAVITGKTFLEITYLIPCLILCFLSVFKSVSILYYAKYNYEFIVTMKDLLSGLTPSNEEDNIFMKTLIDKHVLMLKNISKRIVTVVSVGLLMFALGPVFVILPHYFKTNEVKLEMPFIAYYPFNEFDARIYPFMYIHQLWTATFAVIMVYGPDYFFFTCCTFIHIQFTILSYDMERLVNDGSRSCDRGRLKQLVARHIELMRCVGLIEKIYSKSILCNALTSSVIICVTGFNVSEVDNVLMMGSFMAFLMFGLMEIFFYCYYGDIIMRSSMKVGDAIYNSSWYMTGAADRKLFLIVLTRSQKPCELSAYGFSKINLYAFTSILSSSWSYFALLKTMYHPE</sequence>
<evidence type="ECO:0000256" key="2">
    <source>
        <dbReference type="ARBA" id="ARBA00022606"/>
    </source>
</evidence>
<keyword evidence="8 9" id="KW-0807">Transducer</keyword>
<keyword evidence="6 9" id="KW-0472">Membrane</keyword>
<dbReference type="Proteomes" id="UP000829999">
    <property type="component" value="Chromosome 27"/>
</dbReference>
<keyword evidence="4 9" id="KW-0552">Olfaction</keyword>
<dbReference type="PANTHER" id="PTHR21137:SF44">
    <property type="entry name" value="ODORANT RECEPTOR 13A-RELATED"/>
    <property type="match status" value="1"/>
</dbReference>
<evidence type="ECO:0000256" key="5">
    <source>
        <dbReference type="ARBA" id="ARBA00022989"/>
    </source>
</evidence>
<evidence type="ECO:0000256" key="7">
    <source>
        <dbReference type="ARBA" id="ARBA00023170"/>
    </source>
</evidence>
<evidence type="ECO:0000313" key="10">
    <source>
        <dbReference type="Proteomes" id="UP000829999"/>
    </source>
</evidence>
<feature type="transmembrane region" description="Helical" evidence="9">
    <location>
        <begin position="143"/>
        <end position="167"/>
    </location>
</feature>
<comment type="similarity">
    <text evidence="9">Belongs to the insect chemoreceptor superfamily. Heteromeric odorant receptor channel (TC 1.A.69) family.</text>
</comment>